<dbReference type="SUPFAM" id="SSF69572">
    <property type="entry name" value="Activating enzymes of the ubiquitin-like proteins"/>
    <property type="match status" value="1"/>
</dbReference>
<dbReference type="GO" id="GO:0019948">
    <property type="term" value="F:SUMO activating enzyme activity"/>
    <property type="evidence" value="ECO:0007669"/>
    <property type="project" value="TreeGrafter"/>
</dbReference>
<dbReference type="PANTHER" id="PTHR10953">
    <property type="entry name" value="UBIQUITIN-ACTIVATING ENZYME E1"/>
    <property type="match status" value="1"/>
</dbReference>
<evidence type="ECO:0000256" key="6">
    <source>
        <dbReference type="ARBA" id="ARBA00044354"/>
    </source>
</evidence>
<dbReference type="Proteomes" id="UP000038830">
    <property type="component" value="Unassembled WGS sequence"/>
</dbReference>
<dbReference type="GO" id="GO:0031510">
    <property type="term" value="C:SUMO activating enzyme complex"/>
    <property type="evidence" value="ECO:0007669"/>
    <property type="project" value="TreeGrafter"/>
</dbReference>
<evidence type="ECO:0000256" key="1">
    <source>
        <dbReference type="ARBA" id="ARBA00004123"/>
    </source>
</evidence>
<dbReference type="GO" id="GO:0005737">
    <property type="term" value="C:cytoplasm"/>
    <property type="evidence" value="ECO:0007669"/>
    <property type="project" value="TreeGrafter"/>
</dbReference>
<proteinExistence type="inferred from homology"/>
<evidence type="ECO:0000256" key="5">
    <source>
        <dbReference type="ARBA" id="ARBA00023242"/>
    </source>
</evidence>
<dbReference type="PRINTS" id="PR01849">
    <property type="entry name" value="UBIQUITINACT"/>
</dbReference>
<reference evidence="8" key="1">
    <citation type="submission" date="2014-12" db="EMBL/GenBank/DDBJ databases">
        <authorList>
            <person name="Jaenicke S."/>
        </authorList>
    </citation>
    <scope>NUCLEOTIDE SEQUENCE [LARGE SCALE GENOMIC DNA]</scope>
    <source>
        <strain evidence="8">CBS1600</strain>
    </source>
</reference>
<evidence type="ECO:0000313" key="9">
    <source>
        <dbReference type="EMBL" id="ODV72493.1"/>
    </source>
</evidence>
<dbReference type="InterPro" id="IPR035985">
    <property type="entry name" value="Ubiquitin-activating_enz"/>
</dbReference>
<dbReference type="Gene3D" id="3.40.50.720">
    <property type="entry name" value="NAD(P)-binding Rossmann-like Domain"/>
    <property type="match status" value="1"/>
</dbReference>
<evidence type="ECO:0000313" key="10">
    <source>
        <dbReference type="Proteomes" id="UP000038830"/>
    </source>
</evidence>
<dbReference type="InterPro" id="IPR000011">
    <property type="entry name" value="UBQ/SUMO-activ_enz_E1-like"/>
</dbReference>
<evidence type="ECO:0000256" key="2">
    <source>
        <dbReference type="ARBA" id="ARBA00004718"/>
    </source>
</evidence>
<evidence type="ECO:0000313" key="11">
    <source>
        <dbReference type="Proteomes" id="UP000094389"/>
    </source>
</evidence>
<dbReference type="InterPro" id="IPR000594">
    <property type="entry name" value="ThiF_NAD_FAD-bd"/>
</dbReference>
<accession>A0A1E4RZ05</accession>
<accession>A0A0H5CJV0</accession>
<evidence type="ECO:0000256" key="3">
    <source>
        <dbReference type="ARBA" id="ARBA00005673"/>
    </source>
</evidence>
<dbReference type="GO" id="GO:0016925">
    <property type="term" value="P:protein sumoylation"/>
    <property type="evidence" value="ECO:0007669"/>
    <property type="project" value="TreeGrafter"/>
</dbReference>
<evidence type="ECO:0000313" key="8">
    <source>
        <dbReference type="EMBL" id="CEP24754.1"/>
    </source>
</evidence>
<keyword evidence="11" id="KW-1185">Reference proteome</keyword>
<dbReference type="EMBL" id="KV453934">
    <property type="protein sequence ID" value="ODV72493.1"/>
    <property type="molecule type" value="Genomic_DNA"/>
</dbReference>
<organism evidence="8 10">
    <name type="scientific">Cyberlindnera jadinii (strain ATCC 18201 / CBS 1600 / BCRC 20928 / JCM 3617 / NBRC 0987 / NRRL Y-1542)</name>
    <name type="common">Torula yeast</name>
    <name type="synonym">Candida utilis</name>
    <dbReference type="NCBI Taxonomy" id="983966"/>
    <lineage>
        <taxon>Eukaryota</taxon>
        <taxon>Fungi</taxon>
        <taxon>Dikarya</taxon>
        <taxon>Ascomycota</taxon>
        <taxon>Saccharomycotina</taxon>
        <taxon>Saccharomycetes</taxon>
        <taxon>Phaffomycetales</taxon>
        <taxon>Phaffomycetaceae</taxon>
        <taxon>Cyberlindnera</taxon>
    </lineage>
</organism>
<dbReference type="Pfam" id="PF00899">
    <property type="entry name" value="ThiF"/>
    <property type="match status" value="1"/>
</dbReference>
<name>A0A0H5CJV0_CYBJN</name>
<dbReference type="PANTHER" id="PTHR10953:SF162">
    <property type="entry name" value="SUMO-ACTIVATING ENZYME SUBUNIT 1"/>
    <property type="match status" value="1"/>
</dbReference>
<dbReference type="AlphaFoldDB" id="A0A0H5CJV0"/>
<reference evidence="9 11" key="3">
    <citation type="journal article" date="2016" name="Proc. Natl. Acad. Sci. U.S.A.">
        <title>Comparative genomics of biotechnologically important yeasts.</title>
        <authorList>
            <person name="Riley R."/>
            <person name="Haridas S."/>
            <person name="Wolfe K.H."/>
            <person name="Lopes M.R."/>
            <person name="Hittinger C.T."/>
            <person name="Goeker M."/>
            <person name="Salamov A.A."/>
            <person name="Wisecaver J.H."/>
            <person name="Long T.M."/>
            <person name="Calvey C.H."/>
            <person name="Aerts A.L."/>
            <person name="Barry K.W."/>
            <person name="Choi C."/>
            <person name="Clum A."/>
            <person name="Coughlan A.Y."/>
            <person name="Deshpande S."/>
            <person name="Douglass A.P."/>
            <person name="Hanson S.J."/>
            <person name="Klenk H.-P."/>
            <person name="LaButti K.M."/>
            <person name="Lapidus A."/>
            <person name="Lindquist E.A."/>
            <person name="Lipzen A.M."/>
            <person name="Meier-Kolthoff J.P."/>
            <person name="Ohm R.A."/>
            <person name="Otillar R.P."/>
            <person name="Pangilinan J.L."/>
            <person name="Peng Y."/>
            <person name="Rokas A."/>
            <person name="Rosa C.A."/>
            <person name="Scheuner C."/>
            <person name="Sibirny A.A."/>
            <person name="Slot J.C."/>
            <person name="Stielow J.B."/>
            <person name="Sun H."/>
            <person name="Kurtzman C.P."/>
            <person name="Blackwell M."/>
            <person name="Grigoriev I.V."/>
            <person name="Jeffries T.W."/>
        </authorList>
    </citation>
    <scope>NUCLEOTIDE SEQUENCE [LARGE SCALE GENOMIC DNA]</scope>
    <source>
        <strain evidence="11">ATCC 18201 / CBS 1600 / BCRC 20928 / JCM 3617 / NBRC 0987 / NRRL Y-1542</strain>
        <strain evidence="9">NRRL Y-1542</strain>
    </source>
</reference>
<dbReference type="InterPro" id="IPR045886">
    <property type="entry name" value="ThiF/MoeB/HesA"/>
</dbReference>
<dbReference type="OrthoDB" id="1708823at2759"/>
<feature type="domain" description="THIF-type NAD/FAD binding fold" evidence="7">
    <location>
        <begin position="13"/>
        <end position="336"/>
    </location>
</feature>
<dbReference type="STRING" id="983966.A0A0H5CJV0"/>
<evidence type="ECO:0000256" key="4">
    <source>
        <dbReference type="ARBA" id="ARBA00022786"/>
    </source>
</evidence>
<dbReference type="OMA" id="EFFGQFD"/>
<gene>
    <name evidence="8" type="ORF">BN1211_5667</name>
    <name evidence="9" type="ORF">CYBJADRAFT_168429</name>
</gene>
<evidence type="ECO:0000259" key="7">
    <source>
        <dbReference type="Pfam" id="PF00899"/>
    </source>
</evidence>
<comment type="subcellular location">
    <subcellularLocation>
        <location evidence="1">Nucleus</location>
    </subcellularLocation>
</comment>
<dbReference type="Proteomes" id="UP000094389">
    <property type="component" value="Unassembled WGS sequence"/>
</dbReference>
<keyword evidence="5" id="KW-0539">Nucleus</keyword>
<comment type="similarity">
    <text evidence="3">Belongs to the ubiquitin-activating E1 family.</text>
</comment>
<keyword evidence="4" id="KW-0833">Ubl conjugation pathway</keyword>
<protein>
    <recommendedName>
        <fullName evidence="6">Ubiquitin-like 1-activating enzyme E1A</fullName>
    </recommendedName>
</protein>
<reference evidence="10" key="2">
    <citation type="journal article" date="2015" name="J. Biotechnol.">
        <title>The structure of the Cyberlindnera jadinii genome and its relation to Candida utilis analyzed by the occurrence of single nucleotide polymorphisms.</title>
        <authorList>
            <person name="Rupp O."/>
            <person name="Brinkrolf K."/>
            <person name="Buerth C."/>
            <person name="Kunigo M."/>
            <person name="Schneider J."/>
            <person name="Jaenicke S."/>
            <person name="Goesmann A."/>
            <person name="Puehler A."/>
            <person name="Jaeger K.-E."/>
            <person name="Ernst J.F."/>
        </authorList>
    </citation>
    <scope>NUCLEOTIDE SEQUENCE [LARGE SCALE GENOMIC DNA]</scope>
    <source>
        <strain evidence="10">ATCC 18201 / CBS 1600 / BCRC 20928 / JCM 3617 / NBRC 0987 / NRRL Y-1542</strain>
    </source>
</reference>
<dbReference type="EMBL" id="CDQK01000006">
    <property type="protein sequence ID" value="CEP24754.1"/>
    <property type="molecule type" value="Genomic_DNA"/>
</dbReference>
<sequence>MGSELSADELALYDRQLRVWGAEGQNRIKHASILLINMNGVGTEIVKNLTLSGVGSLVLWDDGVVSESDLSAQFFLSEDDLGRQKLPCVEPRVRDMNPRVHLSINTSKVQFTKDRDLDYFKKFQLVIANNLTALQLLELNEITRALEISLHVTSTHGLYGFMFNDLIVDITTYTRKKMPVSRKIGAFSANREITKVTSNFDKDKNEAVEHFTVKSTFKKFIDTLQSKNLTTLTKRQRKNVSPLLPIFISIAELELTNVELTVESLKQKVSDITTRLGINDITDETISAKVLNSLHVEISPVAAILGGALAQDVINMLSKKEQPINNWLILNGDNFTMPIYEL</sequence>
<comment type="pathway">
    <text evidence="2">Protein modification; protein sumoylation.</text>
</comment>